<reference evidence="2 3" key="1">
    <citation type="submission" date="2020-08" db="EMBL/GenBank/DDBJ databases">
        <title>Bridging the membrane lipid divide: bacteria of the FCB group superphylum have the potential to synthesize archaeal ether lipids.</title>
        <authorList>
            <person name="Villanueva L."/>
            <person name="Von Meijenfeldt F.A.B."/>
            <person name="Westbye A.B."/>
            <person name="Yadav S."/>
            <person name="Hopmans E.C."/>
            <person name="Dutilh B.E."/>
            <person name="Sinninghe Damste J.S."/>
        </authorList>
    </citation>
    <scope>NUCLEOTIDE SEQUENCE [LARGE SCALE GENOMIC DNA]</scope>
    <source>
        <strain evidence="2">NIOZ-UU17</strain>
    </source>
</reference>
<dbReference type="EMBL" id="JACNIG010000183">
    <property type="protein sequence ID" value="MBC8431838.1"/>
    <property type="molecule type" value="Genomic_DNA"/>
</dbReference>
<evidence type="ECO:0000256" key="1">
    <source>
        <dbReference type="SAM" id="Phobius"/>
    </source>
</evidence>
<evidence type="ECO:0000313" key="3">
    <source>
        <dbReference type="Proteomes" id="UP000605201"/>
    </source>
</evidence>
<keyword evidence="1" id="KW-1133">Transmembrane helix</keyword>
<feature type="transmembrane region" description="Helical" evidence="1">
    <location>
        <begin position="7"/>
        <end position="24"/>
    </location>
</feature>
<name>A0A8J6P078_9BACT</name>
<evidence type="ECO:0000313" key="2">
    <source>
        <dbReference type="EMBL" id="MBC8431838.1"/>
    </source>
</evidence>
<accession>A0A8J6P078</accession>
<protein>
    <submittedName>
        <fullName evidence="2">Uncharacterized protein</fullName>
    </submittedName>
</protein>
<gene>
    <name evidence="2" type="ORF">H8D96_07945</name>
</gene>
<comment type="caution">
    <text evidence="2">The sequence shown here is derived from an EMBL/GenBank/DDBJ whole genome shotgun (WGS) entry which is preliminary data.</text>
</comment>
<sequence>MNKKDWKRPAAIILFVMLLGGYYEKLNVEAQAMVLPMVIFIAAAVVIARFKQLEYEMRSAQVTTHKITVQTLSVLDSNGNERIAIAAAPENPALIFYDANHTPRATLDLAHTEPTLKLEGSKGSILIAFDKEGLPNVTLQGDNDEVIWSAP</sequence>
<keyword evidence="1" id="KW-0812">Transmembrane</keyword>
<keyword evidence="1" id="KW-0472">Membrane</keyword>
<feature type="transmembrane region" description="Helical" evidence="1">
    <location>
        <begin position="30"/>
        <end position="50"/>
    </location>
</feature>
<dbReference type="AlphaFoldDB" id="A0A8J6P078"/>
<dbReference type="Proteomes" id="UP000605201">
    <property type="component" value="Unassembled WGS sequence"/>
</dbReference>
<organism evidence="2 3">
    <name type="scientific">Candidatus Desulfatibia vada</name>
    <dbReference type="NCBI Taxonomy" id="2841696"/>
    <lineage>
        <taxon>Bacteria</taxon>
        <taxon>Pseudomonadati</taxon>
        <taxon>Thermodesulfobacteriota</taxon>
        <taxon>Desulfobacteria</taxon>
        <taxon>Desulfobacterales</taxon>
        <taxon>Desulfobacterales incertae sedis</taxon>
        <taxon>Candidatus Desulfatibia</taxon>
    </lineage>
</organism>
<proteinExistence type="predicted"/>